<gene>
    <name evidence="1" type="ORF">TNCT_131201</name>
</gene>
<sequence length="137" mass="15608">MADKIMLMYNPIDISSINKQDKSRTISCSYDDNSSLRSIEASIESLTQQTHKLSTPNYNKHNIKTFHKVVLSLEILLIDRAGIIIVLEPMLKTHVHKPMQFQRIKSKSGKLISQFLFEASNLGSSYRLILLDKKGNC</sequence>
<accession>A0A8X6KUW9</accession>
<comment type="caution">
    <text evidence="1">The sequence shown here is derived from an EMBL/GenBank/DDBJ whole genome shotgun (WGS) entry which is preliminary data.</text>
</comment>
<evidence type="ECO:0000313" key="1">
    <source>
        <dbReference type="EMBL" id="GFQ85206.1"/>
    </source>
</evidence>
<proteinExistence type="predicted"/>
<name>A0A8X6KUW9_TRICU</name>
<reference evidence="1" key="1">
    <citation type="submission" date="2020-07" db="EMBL/GenBank/DDBJ databases">
        <title>Multicomponent nature underlies the extraordinary mechanical properties of spider dragline silk.</title>
        <authorList>
            <person name="Kono N."/>
            <person name="Nakamura H."/>
            <person name="Mori M."/>
            <person name="Yoshida Y."/>
            <person name="Ohtoshi R."/>
            <person name="Malay A.D."/>
            <person name="Moran D.A.P."/>
            <person name="Tomita M."/>
            <person name="Numata K."/>
            <person name="Arakawa K."/>
        </authorList>
    </citation>
    <scope>NUCLEOTIDE SEQUENCE</scope>
</reference>
<organism evidence="1 2">
    <name type="scientific">Trichonephila clavata</name>
    <name type="common">Joro spider</name>
    <name type="synonym">Nephila clavata</name>
    <dbReference type="NCBI Taxonomy" id="2740835"/>
    <lineage>
        <taxon>Eukaryota</taxon>
        <taxon>Metazoa</taxon>
        <taxon>Ecdysozoa</taxon>
        <taxon>Arthropoda</taxon>
        <taxon>Chelicerata</taxon>
        <taxon>Arachnida</taxon>
        <taxon>Araneae</taxon>
        <taxon>Araneomorphae</taxon>
        <taxon>Entelegynae</taxon>
        <taxon>Araneoidea</taxon>
        <taxon>Nephilidae</taxon>
        <taxon>Trichonephila</taxon>
    </lineage>
</organism>
<evidence type="ECO:0000313" key="2">
    <source>
        <dbReference type="Proteomes" id="UP000887116"/>
    </source>
</evidence>
<dbReference type="AlphaFoldDB" id="A0A8X6KUW9"/>
<dbReference type="EMBL" id="BMAO01003034">
    <property type="protein sequence ID" value="GFQ85206.1"/>
    <property type="molecule type" value="Genomic_DNA"/>
</dbReference>
<protein>
    <submittedName>
        <fullName evidence="1">Uncharacterized protein</fullName>
    </submittedName>
</protein>
<dbReference type="Proteomes" id="UP000887116">
    <property type="component" value="Unassembled WGS sequence"/>
</dbReference>
<keyword evidence="2" id="KW-1185">Reference proteome</keyword>